<feature type="compositionally biased region" description="Gly residues" evidence="17">
    <location>
        <begin position="54"/>
        <end position="78"/>
    </location>
</feature>
<keyword evidence="11" id="KW-0256">Endoplasmic reticulum</keyword>
<evidence type="ECO:0000259" key="18">
    <source>
        <dbReference type="Pfam" id="PF00656"/>
    </source>
</evidence>
<dbReference type="Proteomes" id="UP001176517">
    <property type="component" value="Unassembled WGS sequence"/>
</dbReference>
<evidence type="ECO:0000256" key="6">
    <source>
        <dbReference type="ARBA" id="ARBA00022670"/>
    </source>
</evidence>
<dbReference type="SUPFAM" id="SSF51306">
    <property type="entry name" value="LexA/Signal peptidase"/>
    <property type="match status" value="1"/>
</dbReference>
<dbReference type="GO" id="GO:0006915">
    <property type="term" value="P:apoptotic process"/>
    <property type="evidence" value="ECO:0007669"/>
    <property type="project" value="UniProtKB-KW"/>
</dbReference>
<evidence type="ECO:0000256" key="15">
    <source>
        <dbReference type="ARBA" id="ARBA00045533"/>
    </source>
</evidence>
<evidence type="ECO:0000256" key="17">
    <source>
        <dbReference type="SAM" id="MobiDB-lite"/>
    </source>
</evidence>
<comment type="function">
    <text evidence="15">Catalytic component of the signal peptidase complex (SPC) which catalyzes the cleavage of N-terminal signal sequences from nascent proteins as they are translocated into the lumen of the endoplasmic reticulum. Specifically cleaves N-terminal signal peptides that contain a hydrophobic alpha-helix (h-region) shorter than 18-20 amino acids.</text>
</comment>
<dbReference type="EMBL" id="JAPDMZ010000006">
    <property type="protein sequence ID" value="KAK0557329.1"/>
    <property type="molecule type" value="Genomic_DNA"/>
</dbReference>
<evidence type="ECO:0000256" key="13">
    <source>
        <dbReference type="ARBA" id="ARBA00022989"/>
    </source>
</evidence>
<dbReference type="GO" id="GO:0006465">
    <property type="term" value="P:signal peptide processing"/>
    <property type="evidence" value="ECO:0007669"/>
    <property type="project" value="InterPro"/>
</dbReference>
<comment type="similarity">
    <text evidence="3">Belongs to the peptidase C14B family.</text>
</comment>
<dbReference type="InterPro" id="IPR011600">
    <property type="entry name" value="Pept_C14_caspase"/>
</dbReference>
<dbReference type="PRINTS" id="PR00728">
    <property type="entry name" value="SIGNALPTASE"/>
</dbReference>
<feature type="compositionally biased region" description="Gly residues" evidence="17">
    <location>
        <begin position="15"/>
        <end position="28"/>
    </location>
</feature>
<dbReference type="CDD" id="cd06530">
    <property type="entry name" value="S26_SPase_I"/>
    <property type="match status" value="1"/>
</dbReference>
<evidence type="ECO:0000256" key="5">
    <source>
        <dbReference type="ARBA" id="ARBA00013208"/>
    </source>
</evidence>
<accession>A0AAN6JUL7</accession>
<dbReference type="InterPro" id="IPR050452">
    <property type="entry name" value="Metacaspase"/>
</dbReference>
<dbReference type="InterPro" id="IPR019756">
    <property type="entry name" value="Pept_S26A_signal_pept_1_Ser-AS"/>
</dbReference>
<evidence type="ECO:0000313" key="20">
    <source>
        <dbReference type="Proteomes" id="UP001176517"/>
    </source>
</evidence>
<evidence type="ECO:0000256" key="1">
    <source>
        <dbReference type="ARBA" id="ARBA00000677"/>
    </source>
</evidence>
<keyword evidence="14" id="KW-0472">Membrane</keyword>
<feature type="compositionally biased region" description="Low complexity" evidence="17">
    <location>
        <begin position="29"/>
        <end position="46"/>
    </location>
</feature>
<dbReference type="PROSITE" id="PS00501">
    <property type="entry name" value="SPASE_I_1"/>
    <property type="match status" value="1"/>
</dbReference>
<dbReference type="Pfam" id="PF00656">
    <property type="entry name" value="Peptidase_C14"/>
    <property type="match status" value="1"/>
</dbReference>
<dbReference type="InterPro" id="IPR019533">
    <property type="entry name" value="Peptidase_S26"/>
</dbReference>
<comment type="subcellular location">
    <subcellularLocation>
        <location evidence="2">Endoplasmic reticulum membrane</location>
        <topology evidence="2">Single-pass type II membrane protein</topology>
    </subcellularLocation>
</comment>
<feature type="domain" description="Peptidase C14 caspase" evidence="18">
    <location>
        <begin position="182"/>
        <end position="450"/>
    </location>
</feature>
<dbReference type="PANTHER" id="PTHR48104">
    <property type="entry name" value="METACASPASE-4"/>
    <property type="match status" value="1"/>
</dbReference>
<dbReference type="InterPro" id="IPR036286">
    <property type="entry name" value="LexA/Signal_pep-like_sf"/>
</dbReference>
<proteinExistence type="inferred from homology"/>
<evidence type="ECO:0000256" key="9">
    <source>
        <dbReference type="ARBA" id="ARBA00022801"/>
    </source>
</evidence>
<dbReference type="PANTHER" id="PTHR48104:SF30">
    <property type="entry name" value="METACASPASE-1"/>
    <property type="match status" value="1"/>
</dbReference>
<evidence type="ECO:0000256" key="16">
    <source>
        <dbReference type="ARBA" id="ARBA00047037"/>
    </source>
</evidence>
<feature type="compositionally biased region" description="Gly residues" evidence="17">
    <location>
        <begin position="113"/>
        <end position="126"/>
    </location>
</feature>
<reference evidence="19" key="1">
    <citation type="journal article" date="2023" name="PhytoFront">
        <title>Draft Genome Resources of Seven Strains of Tilletia horrida, Causal Agent of Kernel Smut of Rice.</title>
        <authorList>
            <person name="Khanal S."/>
            <person name="Antony Babu S."/>
            <person name="Zhou X.G."/>
        </authorList>
    </citation>
    <scope>NUCLEOTIDE SEQUENCE</scope>
    <source>
        <strain evidence="19">TX6</strain>
    </source>
</reference>
<feature type="region of interest" description="Disordered" evidence="17">
    <location>
        <begin position="1"/>
        <end position="168"/>
    </location>
</feature>
<evidence type="ECO:0000256" key="12">
    <source>
        <dbReference type="ARBA" id="ARBA00022968"/>
    </source>
</evidence>
<keyword evidence="9" id="KW-0378">Hydrolase</keyword>
<keyword evidence="13" id="KW-1133">Transmembrane helix</keyword>
<keyword evidence="7" id="KW-0812">Transmembrane</keyword>
<comment type="catalytic activity">
    <reaction evidence="1">
        <text>Cleavage of hydrophobic, N-terminal signal or leader sequences from secreted and periplasmic proteins.</text>
        <dbReference type="EC" id="3.4.21.89"/>
    </reaction>
</comment>
<dbReference type="GO" id="GO:0004252">
    <property type="term" value="F:serine-type endopeptidase activity"/>
    <property type="evidence" value="ECO:0007669"/>
    <property type="project" value="InterPro"/>
</dbReference>
<keyword evidence="10" id="KW-0788">Thiol protease</keyword>
<comment type="caution">
    <text evidence="19">The sequence shown here is derived from an EMBL/GenBank/DDBJ whole genome shotgun (WGS) entry which is preliminary data.</text>
</comment>
<dbReference type="InterPro" id="IPR001733">
    <property type="entry name" value="Peptidase_S26B"/>
</dbReference>
<name>A0AAN6JUL7_9BASI</name>
<dbReference type="SUPFAM" id="SSF52129">
    <property type="entry name" value="Caspase-like"/>
    <property type="match status" value="1"/>
</dbReference>
<dbReference type="GO" id="GO:0009003">
    <property type="term" value="F:signal peptidase activity"/>
    <property type="evidence" value="ECO:0007669"/>
    <property type="project" value="UniProtKB-EC"/>
</dbReference>
<evidence type="ECO:0000256" key="4">
    <source>
        <dbReference type="ARBA" id="ARBA00011035"/>
    </source>
</evidence>
<evidence type="ECO:0000256" key="2">
    <source>
        <dbReference type="ARBA" id="ARBA00004648"/>
    </source>
</evidence>
<dbReference type="InterPro" id="IPR029030">
    <property type="entry name" value="Caspase-like_dom_sf"/>
</dbReference>
<dbReference type="Gene3D" id="3.40.50.12660">
    <property type="match status" value="2"/>
</dbReference>
<dbReference type="AlphaFoldDB" id="A0AAN6JUL7"/>
<feature type="compositionally biased region" description="Pro residues" evidence="17">
    <location>
        <begin position="95"/>
        <end position="112"/>
    </location>
</feature>
<comment type="similarity">
    <text evidence="4">Belongs to the peptidase S26B family.</text>
</comment>
<keyword evidence="20" id="KW-1185">Reference proteome</keyword>
<keyword evidence="8" id="KW-0053">Apoptosis</keyword>
<organism evidence="19 20">
    <name type="scientific">Tilletia horrida</name>
    <dbReference type="NCBI Taxonomy" id="155126"/>
    <lineage>
        <taxon>Eukaryota</taxon>
        <taxon>Fungi</taxon>
        <taxon>Dikarya</taxon>
        <taxon>Basidiomycota</taxon>
        <taxon>Ustilaginomycotina</taxon>
        <taxon>Exobasidiomycetes</taxon>
        <taxon>Tilletiales</taxon>
        <taxon>Tilletiaceae</taxon>
        <taxon>Tilletia</taxon>
    </lineage>
</organism>
<protein>
    <recommendedName>
        <fullName evidence="5">signal peptidase I</fullName>
        <ecNumber evidence="5">3.4.21.89</ecNumber>
    </recommendedName>
</protein>
<evidence type="ECO:0000256" key="10">
    <source>
        <dbReference type="ARBA" id="ARBA00022807"/>
    </source>
</evidence>
<evidence type="ECO:0000256" key="7">
    <source>
        <dbReference type="ARBA" id="ARBA00022692"/>
    </source>
</evidence>
<gene>
    <name evidence="19" type="primary">MCA1</name>
    <name evidence="19" type="ORF">OC846_000548</name>
</gene>
<evidence type="ECO:0000256" key="14">
    <source>
        <dbReference type="ARBA" id="ARBA00023136"/>
    </source>
</evidence>
<dbReference type="EC" id="3.4.21.89" evidence="5"/>
<keyword evidence="6 19" id="KW-0645">Protease</keyword>
<evidence type="ECO:0000256" key="8">
    <source>
        <dbReference type="ARBA" id="ARBA00022703"/>
    </source>
</evidence>
<dbReference type="NCBIfam" id="TIGR02228">
    <property type="entry name" value="sigpep_I_arch"/>
    <property type="match status" value="1"/>
</dbReference>
<evidence type="ECO:0000313" key="19">
    <source>
        <dbReference type="EMBL" id="KAK0557329.1"/>
    </source>
</evidence>
<dbReference type="GO" id="GO:0004197">
    <property type="term" value="F:cysteine-type endopeptidase activity"/>
    <property type="evidence" value="ECO:0007669"/>
    <property type="project" value="InterPro"/>
</dbReference>
<dbReference type="GO" id="GO:0005789">
    <property type="term" value="C:endoplasmic reticulum membrane"/>
    <property type="evidence" value="ECO:0007669"/>
    <property type="project" value="UniProtKB-SubCell"/>
</dbReference>
<sequence>MSYPGQQYHDQNRHNGGGGGYGGGGGPQMPGVPQGYNQPSYGNYGPPQGPPPGQYGGGGPGGFPQPYGGGGGGGGYGPPSGPPPGQGYGGGYGPPSGPPPGQYGAPSGPPPGQGYGGGGGGGGGGYNNMPSGPPTHYGAPAGMGGGPIGPPEYQNQPVRYERPQGPQMHGDMRYEYSSMTGKRKALLIGINYVGSRAELRGCHNDVENMKNFIMQRAGYKTDDMVILTDRPGNDMRSIPTRQNITAAMNWLIRGAQPGDALFFHYSGHGGQAKASQGDEADGYNETILPLDYEQAGQMEDDEMHALLVRPLPIGCRLTALFDSCHSGTALDLPFVYATSGQIKEPNVVAGVGKGLLSAGMAYARGDMGGLIKGLFGTFNEARNTESAEAFTKANRASGADVVMLSGCKDSQTSADATEAGKATGAMSWAFIKVLTEYPQLTYSQLLNATTHDNVLNINHDNGGFIMFSSELAQLRRMGVRAMLLQALNFLTVISSALAMYKGLSILTNTESPVVVVLSGSMEPAFYRGDLLFLSMPSGPLRVGDITVYKVPGADIPIVHRVLEVHDEPGDGLNQLILTKGDNNDADDIALYNGPSWIRRKNIVGKVRGYLPFVGYVTILLNDYPKLKYVILGALGLSMLFTKE</sequence>
<keyword evidence="12" id="KW-0735">Signal-anchor</keyword>
<evidence type="ECO:0000256" key="3">
    <source>
        <dbReference type="ARBA" id="ARBA00009005"/>
    </source>
</evidence>
<evidence type="ECO:0000256" key="11">
    <source>
        <dbReference type="ARBA" id="ARBA00022824"/>
    </source>
</evidence>
<comment type="subunit">
    <text evidence="16">Component of the signal peptidase complex (SPC) composed of a catalytic subunit SEC11 and three accessory subunits SPC1, SPC2 and SPC3. The complex induces a local thinning of the ER membrane which is used to measure the length of the signal peptide (SP) h-region of protein substrates. This ensures the selectivity of the complex towards h-regions shorter than 18-20 amino acids. SPC associates with the translocon complex.</text>
</comment>